<feature type="compositionally biased region" description="Polar residues" evidence="1">
    <location>
        <begin position="243"/>
        <end position="260"/>
    </location>
</feature>
<feature type="transmembrane region" description="Helical" evidence="2">
    <location>
        <begin position="12"/>
        <end position="29"/>
    </location>
</feature>
<reference evidence="4" key="1">
    <citation type="submission" date="2022-11" db="UniProtKB">
        <authorList>
            <consortium name="WormBaseParasite"/>
        </authorList>
    </citation>
    <scope>IDENTIFICATION</scope>
</reference>
<accession>A0A914DH95</accession>
<evidence type="ECO:0000256" key="2">
    <source>
        <dbReference type="SAM" id="Phobius"/>
    </source>
</evidence>
<keyword evidence="2" id="KW-0472">Membrane</keyword>
<organism evidence="3 4">
    <name type="scientific">Acrobeloides nanus</name>
    <dbReference type="NCBI Taxonomy" id="290746"/>
    <lineage>
        <taxon>Eukaryota</taxon>
        <taxon>Metazoa</taxon>
        <taxon>Ecdysozoa</taxon>
        <taxon>Nematoda</taxon>
        <taxon>Chromadorea</taxon>
        <taxon>Rhabditida</taxon>
        <taxon>Tylenchina</taxon>
        <taxon>Cephalobomorpha</taxon>
        <taxon>Cephaloboidea</taxon>
        <taxon>Cephalobidae</taxon>
        <taxon>Acrobeloides</taxon>
    </lineage>
</organism>
<keyword evidence="3" id="KW-1185">Reference proteome</keyword>
<dbReference type="WBParaSite" id="ACRNAN_scaffold2728.g21872.t1">
    <property type="protein sequence ID" value="ACRNAN_scaffold2728.g21872.t1"/>
    <property type="gene ID" value="ACRNAN_scaffold2728.g21872"/>
</dbReference>
<dbReference type="Proteomes" id="UP000887540">
    <property type="component" value="Unplaced"/>
</dbReference>
<keyword evidence="2" id="KW-0812">Transmembrane</keyword>
<keyword evidence="2" id="KW-1133">Transmembrane helix</keyword>
<evidence type="ECO:0000313" key="3">
    <source>
        <dbReference type="Proteomes" id="UP000887540"/>
    </source>
</evidence>
<evidence type="ECO:0000313" key="4">
    <source>
        <dbReference type="WBParaSite" id="ACRNAN_scaffold2728.g21872.t1"/>
    </source>
</evidence>
<proteinExistence type="predicted"/>
<dbReference type="AlphaFoldDB" id="A0A914DH95"/>
<evidence type="ECO:0000256" key="1">
    <source>
        <dbReference type="SAM" id="MobiDB-lite"/>
    </source>
</evidence>
<protein>
    <submittedName>
        <fullName evidence="4">Uncharacterized protein</fullName>
    </submittedName>
</protein>
<feature type="region of interest" description="Disordered" evidence="1">
    <location>
        <begin position="233"/>
        <end position="260"/>
    </location>
</feature>
<sequence>MFDNVTPSIPLFIFPFCIYLCIIPQLVMCRNDSKTTPEVTLAPDSRDREIVEEATISKISKGSITVTDTVPDVEIESKNLITEAAFDFPKRNSRFMAVISFKSWDEYRDFAKSTCREDEITQMMQDPPNYMESGYFSWEENMFHQQLRKRIFRGDFFPETAKGNYTELLRSPLAKELDPRLLMPPPKTFCLSEEDLEEDLALKLSEQSIEKSIFDDIILNRLFKAPRAKNRSVEKDVGAKQNVGETSDQEVTVTTTSLPH</sequence>
<name>A0A914DH95_9BILA</name>